<organism evidence="1 2">
    <name type="scientific">Eleginops maclovinus</name>
    <name type="common">Patagonian blennie</name>
    <name type="synonym">Eleginus maclovinus</name>
    <dbReference type="NCBI Taxonomy" id="56733"/>
    <lineage>
        <taxon>Eukaryota</taxon>
        <taxon>Metazoa</taxon>
        <taxon>Chordata</taxon>
        <taxon>Craniata</taxon>
        <taxon>Vertebrata</taxon>
        <taxon>Euteleostomi</taxon>
        <taxon>Actinopterygii</taxon>
        <taxon>Neopterygii</taxon>
        <taxon>Teleostei</taxon>
        <taxon>Neoteleostei</taxon>
        <taxon>Acanthomorphata</taxon>
        <taxon>Eupercaria</taxon>
        <taxon>Perciformes</taxon>
        <taxon>Notothenioidei</taxon>
        <taxon>Eleginopidae</taxon>
        <taxon>Eleginops</taxon>
    </lineage>
</organism>
<evidence type="ECO:0000313" key="2">
    <source>
        <dbReference type="Proteomes" id="UP001346869"/>
    </source>
</evidence>
<gene>
    <name evidence="1" type="ORF">PBY51_022458</name>
</gene>
<sequence>MGVTPTPLPMWMDRPLSHTSVHTCSEWRKGWVCNALCATRTHKHLCICLHMCPPHARTMLQQGGVVKCGTLIQVALTDLEDVVDGGGQSLAYGGYV</sequence>
<proteinExistence type="predicted"/>
<dbReference type="EMBL" id="JAUZQC010000013">
    <property type="protein sequence ID" value="KAK5861030.1"/>
    <property type="molecule type" value="Genomic_DNA"/>
</dbReference>
<reference evidence="1 2" key="2">
    <citation type="journal article" date="2023" name="Mol. Biol. Evol.">
        <title>Genomics of Secondarily Temperate Adaptation in the Only Non-Antarctic Icefish.</title>
        <authorList>
            <person name="Rivera-Colon A.G."/>
            <person name="Rayamajhi N."/>
            <person name="Minhas B.F."/>
            <person name="Madrigal G."/>
            <person name="Bilyk K.T."/>
            <person name="Yoon V."/>
            <person name="Hune M."/>
            <person name="Gregory S."/>
            <person name="Cheng C.H.C."/>
            <person name="Catchen J.M."/>
        </authorList>
    </citation>
    <scope>NUCLEOTIDE SEQUENCE [LARGE SCALE GENOMIC DNA]</scope>
    <source>
        <strain evidence="1">JMC-PN-2008</strain>
    </source>
</reference>
<reference evidence="1 2" key="1">
    <citation type="journal article" date="2023" name="Genes (Basel)">
        <title>Chromosome-Level Genome Assembly and Circadian Gene Repertoire of the Patagonia Blennie Eleginops maclovinus-The Closest Ancestral Proxy of Antarctic Cryonotothenioids.</title>
        <authorList>
            <person name="Cheng C.C."/>
            <person name="Rivera-Colon A.G."/>
            <person name="Minhas B.F."/>
            <person name="Wilson L."/>
            <person name="Rayamajhi N."/>
            <person name="Vargas-Chacoff L."/>
            <person name="Catchen J.M."/>
        </authorList>
    </citation>
    <scope>NUCLEOTIDE SEQUENCE [LARGE SCALE GENOMIC DNA]</scope>
    <source>
        <strain evidence="1">JMC-PN-2008</strain>
    </source>
</reference>
<evidence type="ECO:0000313" key="1">
    <source>
        <dbReference type="EMBL" id="KAK5861030.1"/>
    </source>
</evidence>
<dbReference type="AlphaFoldDB" id="A0AAN7XHQ2"/>
<keyword evidence="2" id="KW-1185">Reference proteome</keyword>
<name>A0AAN7XHQ2_ELEMC</name>
<comment type="caution">
    <text evidence="1">The sequence shown here is derived from an EMBL/GenBank/DDBJ whole genome shotgun (WGS) entry which is preliminary data.</text>
</comment>
<protein>
    <submittedName>
        <fullName evidence="1">Uncharacterized protein</fullName>
    </submittedName>
</protein>
<accession>A0AAN7XHQ2</accession>
<dbReference type="Proteomes" id="UP001346869">
    <property type="component" value="Unassembled WGS sequence"/>
</dbReference>